<dbReference type="AlphaFoldDB" id="A0A4Q9DTR8"/>
<gene>
    <name evidence="1" type="ORF">EYB31_07775</name>
</gene>
<evidence type="ECO:0000313" key="2">
    <source>
        <dbReference type="Proteomes" id="UP000293142"/>
    </source>
</evidence>
<proteinExistence type="predicted"/>
<protein>
    <submittedName>
        <fullName evidence="1">Uncharacterized protein</fullName>
    </submittedName>
</protein>
<sequence length="88" mass="10047">MCRNTVNVSEVQLALRQLEDLVKNVNAYIMSWGIVVATGRADAELQQDFSETAILADQLRKKIHQLQHKLDEAQELEARPITITHLHK</sequence>
<keyword evidence="2" id="KW-1185">Reference proteome</keyword>
<organism evidence="1 2">
    <name type="scientific">Paenibacillus thalictri</name>
    <dbReference type="NCBI Taxonomy" id="2527873"/>
    <lineage>
        <taxon>Bacteria</taxon>
        <taxon>Bacillati</taxon>
        <taxon>Bacillota</taxon>
        <taxon>Bacilli</taxon>
        <taxon>Bacillales</taxon>
        <taxon>Paenibacillaceae</taxon>
        <taxon>Paenibacillus</taxon>
    </lineage>
</organism>
<dbReference type="RefSeq" id="WP_131012723.1">
    <property type="nucleotide sequence ID" value="NZ_SIRE01000005.1"/>
</dbReference>
<reference evidence="1 2" key="1">
    <citation type="submission" date="2019-02" db="EMBL/GenBank/DDBJ databases">
        <title>Paenibacillus sp. nov., isolated from surface-sterilized tissue of Thalictrum simplex L.</title>
        <authorList>
            <person name="Tuo L."/>
        </authorList>
    </citation>
    <scope>NUCLEOTIDE SEQUENCE [LARGE SCALE GENOMIC DNA]</scope>
    <source>
        <strain evidence="1 2">N2SHLJ1</strain>
    </source>
</reference>
<evidence type="ECO:0000313" key="1">
    <source>
        <dbReference type="EMBL" id="TBL80308.1"/>
    </source>
</evidence>
<accession>A0A4Q9DTR8</accession>
<comment type="caution">
    <text evidence="1">The sequence shown here is derived from an EMBL/GenBank/DDBJ whole genome shotgun (WGS) entry which is preliminary data.</text>
</comment>
<dbReference type="EMBL" id="SIRE01000005">
    <property type="protein sequence ID" value="TBL80308.1"/>
    <property type="molecule type" value="Genomic_DNA"/>
</dbReference>
<name>A0A4Q9DTR8_9BACL</name>
<dbReference type="Proteomes" id="UP000293142">
    <property type="component" value="Unassembled WGS sequence"/>
</dbReference>